<dbReference type="InterPro" id="IPR011010">
    <property type="entry name" value="DNA_brk_join_enz"/>
</dbReference>
<reference evidence="2" key="2">
    <citation type="journal article" date="2014" name="ISME J.">
        <title>Microbial stratification in low pH oxic and suboxic macroscopic growths along an acid mine drainage.</title>
        <authorList>
            <person name="Mendez-Garcia C."/>
            <person name="Mesa V."/>
            <person name="Sprenger R.R."/>
            <person name="Richter M."/>
            <person name="Diez M.S."/>
            <person name="Solano J."/>
            <person name="Bargiela R."/>
            <person name="Golyshina O.V."/>
            <person name="Manteca A."/>
            <person name="Ramos J.L."/>
            <person name="Gallego J.R."/>
            <person name="Llorente I."/>
            <person name="Martins Dos Santos V.A."/>
            <person name="Jensen O.N."/>
            <person name="Pelaez A.I."/>
            <person name="Sanchez J."/>
            <person name="Ferrer M."/>
        </authorList>
    </citation>
    <scope>NUCLEOTIDE SEQUENCE</scope>
</reference>
<dbReference type="AlphaFoldDB" id="T0YQM8"/>
<dbReference type="Gene3D" id="1.10.443.10">
    <property type="entry name" value="Intergrase catalytic core"/>
    <property type="match status" value="1"/>
</dbReference>
<organism evidence="2">
    <name type="scientific">mine drainage metagenome</name>
    <dbReference type="NCBI Taxonomy" id="410659"/>
    <lineage>
        <taxon>unclassified sequences</taxon>
        <taxon>metagenomes</taxon>
        <taxon>ecological metagenomes</taxon>
    </lineage>
</organism>
<evidence type="ECO:0000313" key="2">
    <source>
        <dbReference type="EMBL" id="EQD37866.1"/>
    </source>
</evidence>
<evidence type="ECO:0000256" key="1">
    <source>
        <dbReference type="ARBA" id="ARBA00023172"/>
    </source>
</evidence>
<comment type="caution">
    <text evidence="2">The sequence shown here is derived from an EMBL/GenBank/DDBJ whole genome shotgun (WGS) entry which is preliminary data.</text>
</comment>
<name>T0YQM8_9ZZZZ</name>
<dbReference type="EMBL" id="AUZZ01008484">
    <property type="protein sequence ID" value="EQD37866.1"/>
    <property type="molecule type" value="Genomic_DNA"/>
</dbReference>
<keyword evidence="1" id="KW-0233">DNA recombination</keyword>
<dbReference type="GO" id="GO:0015074">
    <property type="term" value="P:DNA integration"/>
    <property type="evidence" value="ECO:0007669"/>
    <property type="project" value="InterPro"/>
</dbReference>
<dbReference type="GO" id="GO:0003677">
    <property type="term" value="F:DNA binding"/>
    <property type="evidence" value="ECO:0007669"/>
    <property type="project" value="InterPro"/>
</dbReference>
<feature type="non-terminal residue" evidence="2">
    <location>
        <position position="1"/>
    </location>
</feature>
<proteinExistence type="predicted"/>
<protein>
    <submittedName>
        <fullName evidence="2">Phage-related integrase</fullName>
    </submittedName>
</protein>
<dbReference type="GO" id="GO:0006310">
    <property type="term" value="P:DNA recombination"/>
    <property type="evidence" value="ECO:0007669"/>
    <property type="project" value="UniProtKB-KW"/>
</dbReference>
<dbReference type="SUPFAM" id="SSF56349">
    <property type="entry name" value="DNA breaking-rejoining enzymes"/>
    <property type="match status" value="1"/>
</dbReference>
<reference evidence="2" key="1">
    <citation type="submission" date="2013-08" db="EMBL/GenBank/DDBJ databases">
        <authorList>
            <person name="Mendez C."/>
            <person name="Richter M."/>
            <person name="Ferrer M."/>
            <person name="Sanchez J."/>
        </authorList>
    </citation>
    <scope>NUCLEOTIDE SEQUENCE</scope>
</reference>
<accession>T0YQM8</accession>
<gene>
    <name evidence="2" type="ORF">B2A_11739</name>
</gene>
<dbReference type="InterPro" id="IPR013762">
    <property type="entry name" value="Integrase-like_cat_sf"/>
</dbReference>
<sequence>LAGGSSLKEVADVLRHRSLNTTLIYAKLDSRKLVEVALPWPGRAA</sequence>